<keyword evidence="5" id="KW-1133">Transmembrane helix</keyword>
<protein>
    <submittedName>
        <fullName evidence="7">AMP-binding domain containing protein</fullName>
    </submittedName>
</protein>
<dbReference type="SUPFAM" id="SSF56801">
    <property type="entry name" value="Acetyl-CoA synthetase-like"/>
    <property type="match status" value="1"/>
</dbReference>
<dbReference type="Gene3D" id="3.40.50.12780">
    <property type="entry name" value="N-terminal domain of ligase-like"/>
    <property type="match status" value="1"/>
</dbReference>
<dbReference type="OrthoDB" id="10390543at2759"/>
<evidence type="ECO:0000256" key="1">
    <source>
        <dbReference type="ARBA" id="ARBA00004275"/>
    </source>
</evidence>
<evidence type="ECO:0000256" key="5">
    <source>
        <dbReference type="SAM" id="Phobius"/>
    </source>
</evidence>
<dbReference type="Gene3D" id="3.40.50.980">
    <property type="match status" value="1"/>
</dbReference>
<evidence type="ECO:0000256" key="2">
    <source>
        <dbReference type="ARBA" id="ARBA00006432"/>
    </source>
</evidence>
<proteinExistence type="inferred from homology"/>
<keyword evidence="3" id="KW-0436">Ligase</keyword>
<gene>
    <name evidence="7" type="ORF">TTRE_0000506401</name>
</gene>
<dbReference type="Pfam" id="PF00501">
    <property type="entry name" value="AMP-binding"/>
    <property type="match status" value="1"/>
</dbReference>
<dbReference type="AlphaFoldDB" id="A0A077Z8K0"/>
<dbReference type="GO" id="GO:0005777">
    <property type="term" value="C:peroxisome"/>
    <property type="evidence" value="ECO:0007669"/>
    <property type="project" value="UniProtKB-SubCell"/>
</dbReference>
<evidence type="ECO:0000256" key="3">
    <source>
        <dbReference type="ARBA" id="ARBA00022598"/>
    </source>
</evidence>
<dbReference type="InterPro" id="IPR042099">
    <property type="entry name" value="ANL_N_sf"/>
</dbReference>
<evidence type="ECO:0000256" key="4">
    <source>
        <dbReference type="ARBA" id="ARBA00023140"/>
    </source>
</evidence>
<keyword evidence="4" id="KW-0576">Peroxisome</keyword>
<accession>A0A077Z8K0</accession>
<keyword evidence="8" id="KW-1185">Reference proteome</keyword>
<keyword evidence="5" id="KW-0472">Membrane</keyword>
<dbReference type="Proteomes" id="UP000030665">
    <property type="component" value="Unassembled WGS sequence"/>
</dbReference>
<keyword evidence="5" id="KW-0812">Transmembrane</keyword>
<evidence type="ECO:0000259" key="6">
    <source>
        <dbReference type="Pfam" id="PF00501"/>
    </source>
</evidence>
<reference evidence="7" key="1">
    <citation type="submission" date="2014-01" db="EMBL/GenBank/DDBJ databases">
        <authorList>
            <person name="Aslett M."/>
        </authorList>
    </citation>
    <scope>NUCLEOTIDE SEQUENCE</scope>
</reference>
<sequence length="346" mass="38752">MTYGDMYKAIHEANFDIHSAGMSKGDVVAIFIPDSSHLLVYAVAVWQLGGIVTVIDPYLSAVAKVDLALVVIDQRSKTSELAAIPFTHYNVTAAIQMLGDTLVFQKRPPGELFLLCFPLWTALGLLLALHALCSHYHIILRDRFETHSLRNLLGKYKINILTAPLEMLTFLDENDVGENKLNSVTMVCTSSNYQSAQKVNSVLRDLDSTIVVFSMSECLSWPFVSLEIPKNKADRTPVLVAPNFECKITDPHEVECHAEVTGDIYVRGPACATTYLSGESLADQYGWIKTNMRGEHSEEDMCLYLSPATNPEEGKHADFSSLLTDYKFRKITIEMHCYLVRKVRHE</sequence>
<organism evidence="7 8">
    <name type="scientific">Trichuris trichiura</name>
    <name type="common">Whipworm</name>
    <name type="synonym">Trichocephalus trichiurus</name>
    <dbReference type="NCBI Taxonomy" id="36087"/>
    <lineage>
        <taxon>Eukaryota</taxon>
        <taxon>Metazoa</taxon>
        <taxon>Ecdysozoa</taxon>
        <taxon>Nematoda</taxon>
        <taxon>Enoplea</taxon>
        <taxon>Dorylaimia</taxon>
        <taxon>Trichinellida</taxon>
        <taxon>Trichuridae</taxon>
        <taxon>Trichuris</taxon>
    </lineage>
</organism>
<dbReference type="EMBL" id="HG806077">
    <property type="protein sequence ID" value="CDW56782.1"/>
    <property type="molecule type" value="Genomic_DNA"/>
</dbReference>
<dbReference type="Gene3D" id="2.30.38.10">
    <property type="entry name" value="Luciferase, Domain 3"/>
    <property type="match status" value="1"/>
</dbReference>
<dbReference type="PANTHER" id="PTHR24096">
    <property type="entry name" value="LONG-CHAIN-FATTY-ACID--COA LIGASE"/>
    <property type="match status" value="1"/>
</dbReference>
<name>A0A077Z8K0_TRITR</name>
<comment type="similarity">
    <text evidence="2">Belongs to the ATP-dependent AMP-binding enzyme family.</text>
</comment>
<dbReference type="STRING" id="36087.A0A077Z8K0"/>
<dbReference type="GO" id="GO:0016405">
    <property type="term" value="F:CoA-ligase activity"/>
    <property type="evidence" value="ECO:0007669"/>
    <property type="project" value="TreeGrafter"/>
</dbReference>
<feature type="domain" description="AMP-dependent synthetase/ligase" evidence="6">
    <location>
        <begin position="84"/>
        <end position="276"/>
    </location>
</feature>
<dbReference type="PANTHER" id="PTHR24096:SF149">
    <property type="entry name" value="AMP-BINDING DOMAIN-CONTAINING PROTEIN-RELATED"/>
    <property type="match status" value="1"/>
</dbReference>
<evidence type="ECO:0000313" key="7">
    <source>
        <dbReference type="EMBL" id="CDW56782.1"/>
    </source>
</evidence>
<dbReference type="InterPro" id="IPR000873">
    <property type="entry name" value="AMP-dep_synth/lig_dom"/>
</dbReference>
<feature type="transmembrane region" description="Helical" evidence="5">
    <location>
        <begin position="112"/>
        <end position="133"/>
    </location>
</feature>
<reference evidence="7" key="2">
    <citation type="submission" date="2014-03" db="EMBL/GenBank/DDBJ databases">
        <title>The whipworm genome and dual-species transcriptomics of an intimate host-pathogen interaction.</title>
        <authorList>
            <person name="Foth B.J."/>
            <person name="Tsai I.J."/>
            <person name="Reid A.J."/>
            <person name="Bancroft A.J."/>
            <person name="Nichol S."/>
            <person name="Tracey A."/>
            <person name="Holroyd N."/>
            <person name="Cotton J.A."/>
            <person name="Stanley E.J."/>
            <person name="Zarowiecki M."/>
            <person name="Liu J.Z."/>
            <person name="Huckvale T."/>
            <person name="Cooper P.J."/>
            <person name="Grencis R.K."/>
            <person name="Berriman M."/>
        </authorList>
    </citation>
    <scope>NUCLEOTIDE SEQUENCE [LARGE SCALE GENOMIC DNA]</scope>
</reference>
<evidence type="ECO:0000313" key="8">
    <source>
        <dbReference type="Proteomes" id="UP000030665"/>
    </source>
</evidence>
<comment type="subcellular location">
    <subcellularLocation>
        <location evidence="1">Peroxisome</location>
    </subcellularLocation>
</comment>